<keyword evidence="1" id="KW-0812">Transmembrane</keyword>
<dbReference type="Pfam" id="PF03334">
    <property type="entry name" value="PhaG_MnhG_YufB"/>
    <property type="match status" value="1"/>
</dbReference>
<keyword evidence="1" id="KW-1133">Transmembrane helix</keyword>
<dbReference type="NCBIfam" id="NF009316">
    <property type="entry name" value="PRK12674.1-5"/>
    <property type="match status" value="1"/>
</dbReference>
<keyword evidence="1" id="KW-0472">Membrane</keyword>
<sequence>MNFWIELLVSVLLVFGGLFVLVGSIGLVRLKDFYMRLHAPTKATTLGLGGILLASMVSISYQQGYMSIHELLITLFLLITAPVTAHILAKVAMHHRLKQIERTSNAHYVDRAREQRPPKDAE</sequence>
<feature type="transmembrane region" description="Helical" evidence="1">
    <location>
        <begin position="40"/>
        <end position="59"/>
    </location>
</feature>
<organism evidence="2 3">
    <name type="scientific">Bowmanella pacifica</name>
    <dbReference type="NCBI Taxonomy" id="502051"/>
    <lineage>
        <taxon>Bacteria</taxon>
        <taxon>Pseudomonadati</taxon>
        <taxon>Pseudomonadota</taxon>
        <taxon>Gammaproteobacteria</taxon>
        <taxon>Alteromonadales</taxon>
        <taxon>Alteromonadaceae</taxon>
        <taxon>Bowmanella</taxon>
    </lineage>
</organism>
<name>A0A917Z435_9ALTE</name>
<evidence type="ECO:0000313" key="2">
    <source>
        <dbReference type="EMBL" id="GGO72378.1"/>
    </source>
</evidence>
<feature type="transmembrane region" description="Helical" evidence="1">
    <location>
        <begin position="6"/>
        <end position="28"/>
    </location>
</feature>
<reference evidence="2" key="2">
    <citation type="submission" date="2020-09" db="EMBL/GenBank/DDBJ databases">
        <authorList>
            <person name="Sun Q."/>
            <person name="Zhou Y."/>
        </authorList>
    </citation>
    <scope>NUCLEOTIDE SEQUENCE</scope>
    <source>
        <strain evidence="2">CGMCC 1.7086</strain>
    </source>
</reference>
<comment type="caution">
    <text evidence="2">The sequence shown here is derived from an EMBL/GenBank/DDBJ whole genome shotgun (WGS) entry which is preliminary data.</text>
</comment>
<dbReference type="InterPro" id="IPR005133">
    <property type="entry name" value="PhaG_MnhG_YufB"/>
</dbReference>
<keyword evidence="3" id="KW-1185">Reference proteome</keyword>
<evidence type="ECO:0000256" key="1">
    <source>
        <dbReference type="SAM" id="Phobius"/>
    </source>
</evidence>
<accession>A0A917Z435</accession>
<dbReference type="NCBIfam" id="TIGR01300">
    <property type="entry name" value="CPA3_mnhG_phaG"/>
    <property type="match status" value="1"/>
</dbReference>
<dbReference type="AlphaFoldDB" id="A0A917Z435"/>
<dbReference type="GO" id="GO:0015385">
    <property type="term" value="F:sodium:proton antiporter activity"/>
    <property type="evidence" value="ECO:0007669"/>
    <property type="project" value="TreeGrafter"/>
</dbReference>
<dbReference type="PANTHER" id="PTHR34703">
    <property type="entry name" value="ANTIPORTER SUBUNIT MNHG2-RELATED"/>
    <property type="match status" value="1"/>
</dbReference>
<proteinExistence type="predicted"/>
<dbReference type="EMBL" id="BMLS01000005">
    <property type="protein sequence ID" value="GGO72378.1"/>
    <property type="molecule type" value="Genomic_DNA"/>
</dbReference>
<dbReference type="PANTHER" id="PTHR34703:SF1">
    <property type="entry name" value="ANTIPORTER SUBUNIT MNHG2-RELATED"/>
    <property type="match status" value="1"/>
</dbReference>
<protein>
    <submittedName>
        <fullName evidence="2">Monovalent cation/H+ antiporter subunit G</fullName>
    </submittedName>
</protein>
<evidence type="ECO:0000313" key="3">
    <source>
        <dbReference type="Proteomes" id="UP000606935"/>
    </source>
</evidence>
<dbReference type="RefSeq" id="WP_188697016.1">
    <property type="nucleotide sequence ID" value="NZ_BMLS01000005.1"/>
</dbReference>
<feature type="transmembrane region" description="Helical" evidence="1">
    <location>
        <begin position="71"/>
        <end position="89"/>
    </location>
</feature>
<reference evidence="2" key="1">
    <citation type="journal article" date="2014" name="Int. J. Syst. Evol. Microbiol.">
        <title>Complete genome sequence of Corynebacterium casei LMG S-19264T (=DSM 44701T), isolated from a smear-ripened cheese.</title>
        <authorList>
            <consortium name="US DOE Joint Genome Institute (JGI-PGF)"/>
            <person name="Walter F."/>
            <person name="Albersmeier A."/>
            <person name="Kalinowski J."/>
            <person name="Ruckert C."/>
        </authorList>
    </citation>
    <scope>NUCLEOTIDE SEQUENCE</scope>
    <source>
        <strain evidence="2">CGMCC 1.7086</strain>
    </source>
</reference>
<dbReference type="Proteomes" id="UP000606935">
    <property type="component" value="Unassembled WGS sequence"/>
</dbReference>
<gene>
    <name evidence="2" type="ORF">GCM10010982_30350</name>
</gene>